<keyword evidence="2 7" id="KW-0479">Metal-binding</keyword>
<evidence type="ECO:0000256" key="5">
    <source>
        <dbReference type="ARBA" id="ARBA00022840"/>
    </source>
</evidence>
<keyword evidence="1 7" id="KW-0436">Ligase</keyword>
<dbReference type="InterPro" id="IPR000924">
    <property type="entry name" value="Glu/Gln-tRNA-synth"/>
</dbReference>
<dbReference type="InterPro" id="IPR020058">
    <property type="entry name" value="Glu/Gln-tRNA-synth_Ib_cat-dom"/>
</dbReference>
<dbReference type="EMBL" id="AP027272">
    <property type="protein sequence ID" value="BDX04701.1"/>
    <property type="molecule type" value="Genomic_DNA"/>
</dbReference>
<feature type="binding site" evidence="7">
    <location>
        <position position="179"/>
    </location>
    <ligand>
        <name>L-glutamate</name>
        <dbReference type="ChEBI" id="CHEBI:29985"/>
    </ligand>
</feature>
<dbReference type="NCBIfam" id="NF004314">
    <property type="entry name" value="PRK05710.1-3"/>
    <property type="match status" value="1"/>
</dbReference>
<accession>A0AA48HE76</accession>
<dbReference type="NCBIfam" id="TIGR03838">
    <property type="entry name" value="queuosine_YadB"/>
    <property type="match status" value="1"/>
</dbReference>
<dbReference type="InterPro" id="IPR022380">
    <property type="entry name" value="Glu-Q_tRNA(Asp)_Synthase"/>
</dbReference>
<keyword evidence="11" id="KW-1185">Reference proteome</keyword>
<evidence type="ECO:0000256" key="3">
    <source>
        <dbReference type="ARBA" id="ARBA00022741"/>
    </source>
</evidence>
<comment type="function">
    <text evidence="7">Catalyzes the tRNA-independent activation of glutamate in presence of ATP and the subsequent transfer of glutamate onto a tRNA(Asp). Glutamate is transferred on the 2-amino-5-(4,5-dihydroxy-2-cyclopenten-1-yl) moiety of the queuosine in the wobble position of the QUC anticodon.</text>
</comment>
<dbReference type="GO" id="GO:0005524">
    <property type="term" value="F:ATP binding"/>
    <property type="evidence" value="ECO:0007669"/>
    <property type="project" value="UniProtKB-KW"/>
</dbReference>
<dbReference type="AlphaFoldDB" id="A0AA48HE76"/>
<evidence type="ECO:0000313" key="10">
    <source>
        <dbReference type="EMBL" id="BDX04701.1"/>
    </source>
</evidence>
<evidence type="ECO:0000256" key="2">
    <source>
        <dbReference type="ARBA" id="ARBA00022723"/>
    </source>
</evidence>
<dbReference type="GO" id="GO:0005829">
    <property type="term" value="C:cytosol"/>
    <property type="evidence" value="ECO:0007669"/>
    <property type="project" value="TreeGrafter"/>
</dbReference>
<feature type="binding site" evidence="7">
    <location>
        <position position="108"/>
    </location>
    <ligand>
        <name>Zn(2+)</name>
        <dbReference type="ChEBI" id="CHEBI:29105"/>
    </ligand>
</feature>
<dbReference type="PANTHER" id="PTHR43311">
    <property type="entry name" value="GLUTAMATE--TRNA LIGASE"/>
    <property type="match status" value="1"/>
</dbReference>
<dbReference type="EC" id="6.1.1.-" evidence="7"/>
<comment type="cofactor">
    <cofactor evidence="7">
        <name>Zn(2+)</name>
        <dbReference type="ChEBI" id="CHEBI:29105"/>
    </cofactor>
    <text evidence="7">Binds 1 zinc ion per subunit.</text>
</comment>
<evidence type="ECO:0000256" key="7">
    <source>
        <dbReference type="HAMAP-Rule" id="MF_01428"/>
    </source>
</evidence>
<dbReference type="Gene3D" id="3.40.50.620">
    <property type="entry name" value="HUPs"/>
    <property type="match status" value="1"/>
</dbReference>
<proteinExistence type="inferred from homology"/>
<evidence type="ECO:0000259" key="9">
    <source>
        <dbReference type="Pfam" id="PF00749"/>
    </source>
</evidence>
<dbReference type="GO" id="GO:0004818">
    <property type="term" value="F:glutamate-tRNA ligase activity"/>
    <property type="evidence" value="ECO:0007669"/>
    <property type="project" value="TreeGrafter"/>
</dbReference>
<dbReference type="KEGG" id="pmaw:MACH26_02220"/>
<feature type="binding site" evidence="7">
    <location>
        <position position="122"/>
    </location>
    <ligand>
        <name>Zn(2+)</name>
        <dbReference type="ChEBI" id="CHEBI:29105"/>
    </ligand>
</feature>
<dbReference type="HAMAP" id="MF_01428">
    <property type="entry name" value="Glu_Q_tRNA_synth"/>
    <property type="match status" value="1"/>
</dbReference>
<feature type="binding site" evidence="7">
    <location>
        <begin position="16"/>
        <end position="20"/>
    </location>
    <ligand>
        <name>L-glutamate</name>
        <dbReference type="ChEBI" id="CHEBI:29985"/>
    </ligand>
</feature>
<keyword evidence="4 7" id="KW-0862">Zinc</keyword>
<gene>
    <name evidence="7 10" type="primary">gluQ</name>
    <name evidence="10" type="ORF">MACH26_02220</name>
</gene>
<keyword evidence="5 7" id="KW-0067">ATP-binding</keyword>
<sequence length="303" mass="33745">MVNRTPNEVISGYRGRFAPSPSGNLHFGSLVTALASYLLARQADGQWLLRIDDIDTPRVQSGAADAILTTLEAHSLLWDEAVYYQSLQSDRYEHHLRLLQQRQQCYFCDCTRQAIKARAPQYDGFCRSRHLSGQDCAVRLRNPGQSLVLKDTLLGDIRPPEAIVNEDFVLRRRDGIWGYHLVAVLDDLNQGITQVVRGADLLLPSACQLVLYELLGENPPSFLHVPLAVSAPGKKLSKQNHSPQLKNSQASDNLMQALEYLGLKVPLQLHGAACSELLKWAVAHWHVGNLGKASEKKVAAHWC</sequence>
<feature type="short sequence motif" description="'HIGH' region" evidence="7">
    <location>
        <begin position="19"/>
        <end position="29"/>
    </location>
</feature>
<feature type="binding site" evidence="7">
    <location>
        <position position="238"/>
    </location>
    <ligand>
        <name>ATP</name>
        <dbReference type="ChEBI" id="CHEBI:30616"/>
    </ligand>
</feature>
<dbReference type="InterPro" id="IPR014729">
    <property type="entry name" value="Rossmann-like_a/b/a_fold"/>
</dbReference>
<feature type="domain" description="Glutamyl/glutaminyl-tRNA synthetase class Ib catalytic" evidence="9">
    <location>
        <begin position="14"/>
        <end position="246"/>
    </location>
</feature>
<evidence type="ECO:0000256" key="1">
    <source>
        <dbReference type="ARBA" id="ARBA00022598"/>
    </source>
</evidence>
<dbReference type="Proteomes" id="UP001333710">
    <property type="component" value="Chromosome"/>
</dbReference>
<evidence type="ECO:0000256" key="4">
    <source>
        <dbReference type="ARBA" id="ARBA00022833"/>
    </source>
</evidence>
<feature type="binding site" evidence="7">
    <location>
        <position position="110"/>
    </location>
    <ligand>
        <name>Zn(2+)</name>
        <dbReference type="ChEBI" id="CHEBI:29105"/>
    </ligand>
</feature>
<evidence type="ECO:0000313" key="11">
    <source>
        <dbReference type="Proteomes" id="UP001333710"/>
    </source>
</evidence>
<dbReference type="PANTHER" id="PTHR43311:SF1">
    <property type="entry name" value="GLUTAMYL-Q TRNA(ASP) SYNTHETASE"/>
    <property type="match status" value="1"/>
</dbReference>
<dbReference type="GO" id="GO:0006400">
    <property type="term" value="P:tRNA modification"/>
    <property type="evidence" value="ECO:0007669"/>
    <property type="project" value="InterPro"/>
</dbReference>
<evidence type="ECO:0000256" key="8">
    <source>
        <dbReference type="RuleBase" id="RU363037"/>
    </source>
</evidence>
<dbReference type="RefSeq" id="WP_338290519.1">
    <property type="nucleotide sequence ID" value="NZ_AP027272.1"/>
</dbReference>
<dbReference type="GO" id="GO:0008270">
    <property type="term" value="F:zinc ion binding"/>
    <property type="evidence" value="ECO:0007669"/>
    <property type="project" value="UniProtKB-UniRule"/>
</dbReference>
<dbReference type="SUPFAM" id="SSF52374">
    <property type="entry name" value="Nucleotidylyl transferase"/>
    <property type="match status" value="1"/>
</dbReference>
<evidence type="ECO:0000256" key="6">
    <source>
        <dbReference type="ARBA" id="ARBA00023146"/>
    </source>
</evidence>
<keyword evidence="8" id="KW-0648">Protein biosynthesis</keyword>
<dbReference type="PRINTS" id="PR00987">
    <property type="entry name" value="TRNASYNTHGLU"/>
</dbReference>
<keyword evidence="6 7" id="KW-0030">Aminoacyl-tRNA synthetase</keyword>
<protein>
    <recommendedName>
        <fullName evidence="7">Glutamyl-Q tRNA(Asp) synthetase</fullName>
        <shortName evidence="7">Glu-Q-RSs</shortName>
        <ecNumber evidence="7">6.1.1.-</ecNumber>
    </recommendedName>
</protein>
<comment type="similarity">
    <text evidence="7">Belongs to the class-I aminoacyl-tRNA synthetase family. GluQ subfamily.</text>
</comment>
<feature type="binding site" evidence="7">
    <location>
        <position position="197"/>
    </location>
    <ligand>
        <name>L-glutamate</name>
        <dbReference type="ChEBI" id="CHEBI:29985"/>
    </ligand>
</feature>
<feature type="short sequence motif" description="'KMSKS' region" evidence="7">
    <location>
        <begin position="235"/>
        <end position="239"/>
    </location>
</feature>
<dbReference type="InterPro" id="IPR049940">
    <property type="entry name" value="GluQ/Sye"/>
</dbReference>
<keyword evidence="3 7" id="KW-0547">Nucleotide-binding</keyword>
<reference evidence="10" key="1">
    <citation type="submission" date="2023-01" db="EMBL/GenBank/DDBJ databases">
        <title>Complete genome sequence of Planctobacterium marinum strain Dej080120_11.</title>
        <authorList>
            <person name="Ueki S."/>
            <person name="Maruyama F."/>
        </authorList>
    </citation>
    <scope>NUCLEOTIDE SEQUENCE</scope>
    <source>
        <strain evidence="10">Dej080120_11</strain>
    </source>
</reference>
<name>A0AA48HE76_9ALTE</name>
<dbReference type="GO" id="GO:0006424">
    <property type="term" value="P:glutamyl-tRNA aminoacylation"/>
    <property type="evidence" value="ECO:0007669"/>
    <property type="project" value="InterPro"/>
</dbReference>
<dbReference type="Pfam" id="PF00749">
    <property type="entry name" value="tRNA-synt_1c"/>
    <property type="match status" value="1"/>
</dbReference>
<feature type="binding site" evidence="7">
    <location>
        <position position="52"/>
    </location>
    <ligand>
        <name>L-glutamate</name>
        <dbReference type="ChEBI" id="CHEBI:29985"/>
    </ligand>
</feature>
<feature type="binding site" evidence="7">
    <location>
        <position position="126"/>
    </location>
    <ligand>
        <name>Zn(2+)</name>
        <dbReference type="ChEBI" id="CHEBI:29105"/>
    </ligand>
</feature>
<organism evidence="10 11">
    <name type="scientific">Planctobacterium marinum</name>
    <dbReference type="NCBI Taxonomy" id="1631968"/>
    <lineage>
        <taxon>Bacteria</taxon>
        <taxon>Pseudomonadati</taxon>
        <taxon>Pseudomonadota</taxon>
        <taxon>Gammaproteobacteria</taxon>
        <taxon>Alteromonadales</taxon>
        <taxon>Alteromonadaceae</taxon>
        <taxon>Planctobacterium</taxon>
    </lineage>
</organism>